<reference evidence="2 3" key="1">
    <citation type="journal article" date="2019" name="Sci. Rep.">
        <title>Orb-weaving spider Araneus ventricosus genome elucidates the spidroin gene catalogue.</title>
        <authorList>
            <person name="Kono N."/>
            <person name="Nakamura H."/>
            <person name="Ohtoshi R."/>
            <person name="Moran D.A.P."/>
            <person name="Shinohara A."/>
            <person name="Yoshida Y."/>
            <person name="Fujiwara M."/>
            <person name="Mori M."/>
            <person name="Tomita M."/>
            <person name="Arakawa K."/>
        </authorList>
    </citation>
    <scope>NUCLEOTIDE SEQUENCE [LARGE SCALE GENOMIC DNA]</scope>
</reference>
<dbReference type="EMBL" id="BGPR01000088">
    <property type="protein sequence ID" value="GBL92744.1"/>
    <property type="molecule type" value="Genomic_DNA"/>
</dbReference>
<keyword evidence="1" id="KW-0175">Coiled coil</keyword>
<comment type="caution">
    <text evidence="2">The sequence shown here is derived from an EMBL/GenBank/DDBJ whole genome shotgun (WGS) entry which is preliminary data.</text>
</comment>
<protein>
    <submittedName>
        <fullName evidence="2">Uncharacterized protein</fullName>
    </submittedName>
</protein>
<dbReference type="PANTHER" id="PTHR45823:SF1">
    <property type="entry name" value="T-SNARE COILED-COIL HOMOLOGY DOMAIN-CONTAINING PROTEIN"/>
    <property type="match status" value="1"/>
</dbReference>
<name>A0A4Y2BNI1_ARAVE</name>
<evidence type="ECO:0000313" key="2">
    <source>
        <dbReference type="EMBL" id="GBL92744.1"/>
    </source>
</evidence>
<dbReference type="PANTHER" id="PTHR45823">
    <property type="entry name" value="T-SNARE COILED-COIL HOMOLOGY DOMAIN-CONTAINING PROTEIN"/>
    <property type="match status" value="1"/>
</dbReference>
<keyword evidence="3" id="KW-1185">Reference proteome</keyword>
<evidence type="ECO:0000256" key="1">
    <source>
        <dbReference type="SAM" id="Coils"/>
    </source>
</evidence>
<gene>
    <name evidence="2" type="ORF">AVEN_119129_1</name>
</gene>
<sequence length="140" mass="15444">MIRTEKEETRARVDSQIQGVKGEIVEVQGKISNLEKRLSDLETSTNDFPTIHVSQIDVKSLTFDVQTSRTVLKTQFDAVSSTNGWTDRVEVSQLVASHRGSASEVLQGIPADKLTDLTTIEKALESRFDTAILLSLIGLN</sequence>
<proteinExistence type="predicted"/>
<dbReference type="Proteomes" id="UP000499080">
    <property type="component" value="Unassembled WGS sequence"/>
</dbReference>
<dbReference type="AlphaFoldDB" id="A0A4Y2BNI1"/>
<organism evidence="2 3">
    <name type="scientific">Araneus ventricosus</name>
    <name type="common">Orbweaver spider</name>
    <name type="synonym">Epeira ventricosa</name>
    <dbReference type="NCBI Taxonomy" id="182803"/>
    <lineage>
        <taxon>Eukaryota</taxon>
        <taxon>Metazoa</taxon>
        <taxon>Ecdysozoa</taxon>
        <taxon>Arthropoda</taxon>
        <taxon>Chelicerata</taxon>
        <taxon>Arachnida</taxon>
        <taxon>Araneae</taxon>
        <taxon>Araneomorphae</taxon>
        <taxon>Entelegynae</taxon>
        <taxon>Araneoidea</taxon>
        <taxon>Araneidae</taxon>
        <taxon>Araneus</taxon>
    </lineage>
</organism>
<feature type="coiled-coil region" evidence="1">
    <location>
        <begin position="17"/>
        <end position="44"/>
    </location>
</feature>
<accession>A0A4Y2BNI1</accession>
<evidence type="ECO:0000313" key="3">
    <source>
        <dbReference type="Proteomes" id="UP000499080"/>
    </source>
</evidence>